<dbReference type="EMBL" id="OZ034819">
    <property type="protein sequence ID" value="CAL1394089.1"/>
    <property type="molecule type" value="Genomic_DNA"/>
</dbReference>
<keyword evidence="1" id="KW-0472">Membrane</keyword>
<reference evidence="2 3" key="1">
    <citation type="submission" date="2024-04" db="EMBL/GenBank/DDBJ databases">
        <authorList>
            <person name="Fracassetti M."/>
        </authorList>
    </citation>
    <scope>NUCLEOTIDE SEQUENCE [LARGE SCALE GENOMIC DNA]</scope>
</reference>
<dbReference type="AlphaFoldDB" id="A0AAV2F7V3"/>
<keyword evidence="3" id="KW-1185">Reference proteome</keyword>
<evidence type="ECO:0000256" key="1">
    <source>
        <dbReference type="SAM" id="Phobius"/>
    </source>
</evidence>
<dbReference type="InterPro" id="IPR004158">
    <property type="entry name" value="DUF247_pln"/>
</dbReference>
<dbReference type="PANTHER" id="PTHR31549">
    <property type="entry name" value="PROTEIN, PUTATIVE (DUF247)-RELATED-RELATED"/>
    <property type="match status" value="1"/>
</dbReference>
<organism evidence="2 3">
    <name type="scientific">Linum trigynum</name>
    <dbReference type="NCBI Taxonomy" id="586398"/>
    <lineage>
        <taxon>Eukaryota</taxon>
        <taxon>Viridiplantae</taxon>
        <taxon>Streptophyta</taxon>
        <taxon>Embryophyta</taxon>
        <taxon>Tracheophyta</taxon>
        <taxon>Spermatophyta</taxon>
        <taxon>Magnoliopsida</taxon>
        <taxon>eudicotyledons</taxon>
        <taxon>Gunneridae</taxon>
        <taxon>Pentapetalae</taxon>
        <taxon>rosids</taxon>
        <taxon>fabids</taxon>
        <taxon>Malpighiales</taxon>
        <taxon>Linaceae</taxon>
        <taxon>Linum</taxon>
    </lineage>
</organism>
<gene>
    <name evidence="2" type="ORF">LTRI10_LOCUS34612</name>
</gene>
<keyword evidence="1" id="KW-0812">Transmembrane</keyword>
<accession>A0AAV2F7V3</accession>
<evidence type="ECO:0000313" key="2">
    <source>
        <dbReference type="EMBL" id="CAL1394089.1"/>
    </source>
</evidence>
<name>A0AAV2F7V3_9ROSI</name>
<sequence length="529" mass="58567">MSSSDERKWIAISIDSKPDSDSAADILQQRSNIVPIPSCIFKVPRSLSTSSSKPQYFSPQIISFGPYHHSRHDLLPMQPFKLALAKFALANSQFPPPTFPELVRMLEPLVPDIRQCYRDHLTADDSTVAEIMAVDGLFLLELFCFNGGNLPSFGNSRVFLSSQSRRRIELGFYRDVMMVENQIPIFVLQDIATTIGGEYKSSGVLSSGLIQLCRRVSPLELKSSYPLQEVDDAEPLHLLDLLYNLILLKRVEKNEEEDPDPQLGFLESVYHLQHPLVLAFLWPVKLLSLFVPKILSAVPILNNLIDLNVKKVAAPIISSASELKRAGVKLQAASGSVRDISFRSRTLAIPKFTWNPICQVILQNLVAYESMAKYEEDTLILTQYGKLMDGLIRSEADVGLLREAGIVVCGDQDIVDVVSAFSGIGESIGIKDKGPMGTVRDLRIFHANSHNLRTFFWVCVVVLVVAAIVEVYSLEKDPSGSTIPILGLGRLVHPAGSWRSSKVLAAIIQSFKIINLAGPFTTKSTILSH</sequence>
<dbReference type="PANTHER" id="PTHR31549:SF23">
    <property type="entry name" value="OS03G0591600 PROTEIN"/>
    <property type="match status" value="1"/>
</dbReference>
<protein>
    <submittedName>
        <fullName evidence="2">Uncharacterized protein</fullName>
    </submittedName>
</protein>
<evidence type="ECO:0000313" key="3">
    <source>
        <dbReference type="Proteomes" id="UP001497516"/>
    </source>
</evidence>
<dbReference type="Pfam" id="PF03140">
    <property type="entry name" value="DUF247"/>
    <property type="match status" value="1"/>
</dbReference>
<dbReference type="Proteomes" id="UP001497516">
    <property type="component" value="Chromosome 6"/>
</dbReference>
<feature type="transmembrane region" description="Helical" evidence="1">
    <location>
        <begin position="455"/>
        <end position="474"/>
    </location>
</feature>
<proteinExistence type="predicted"/>
<keyword evidence="1" id="KW-1133">Transmembrane helix</keyword>